<accession>A0AAD8J6I8</accession>
<evidence type="ECO:0000313" key="2">
    <source>
        <dbReference type="Proteomes" id="UP001237642"/>
    </source>
</evidence>
<dbReference type="AlphaFoldDB" id="A0AAD8J6I8"/>
<evidence type="ECO:0000313" key="1">
    <source>
        <dbReference type="EMBL" id="KAK1396700.1"/>
    </source>
</evidence>
<protein>
    <submittedName>
        <fullName evidence="1">Uncharacterized protein</fullName>
    </submittedName>
</protein>
<keyword evidence="2" id="KW-1185">Reference proteome</keyword>
<name>A0AAD8J6I8_9APIA</name>
<proteinExistence type="predicted"/>
<reference evidence="1" key="1">
    <citation type="submission" date="2023-02" db="EMBL/GenBank/DDBJ databases">
        <title>Genome of toxic invasive species Heracleum sosnowskyi carries increased number of genes despite the absence of recent whole-genome duplications.</title>
        <authorList>
            <person name="Schelkunov M."/>
            <person name="Shtratnikova V."/>
            <person name="Makarenko M."/>
            <person name="Klepikova A."/>
            <person name="Omelchenko D."/>
            <person name="Novikova G."/>
            <person name="Obukhova E."/>
            <person name="Bogdanov V."/>
            <person name="Penin A."/>
            <person name="Logacheva M."/>
        </authorList>
    </citation>
    <scope>NUCLEOTIDE SEQUENCE</scope>
    <source>
        <strain evidence="1">Hsosn_3</strain>
        <tissue evidence="1">Leaf</tissue>
    </source>
</reference>
<comment type="caution">
    <text evidence="1">The sequence shown here is derived from an EMBL/GenBank/DDBJ whole genome shotgun (WGS) entry which is preliminary data.</text>
</comment>
<gene>
    <name evidence="1" type="ORF">POM88_006563</name>
</gene>
<reference evidence="1" key="2">
    <citation type="submission" date="2023-05" db="EMBL/GenBank/DDBJ databases">
        <authorList>
            <person name="Schelkunov M.I."/>
        </authorList>
    </citation>
    <scope>NUCLEOTIDE SEQUENCE</scope>
    <source>
        <strain evidence="1">Hsosn_3</strain>
        <tissue evidence="1">Leaf</tissue>
    </source>
</reference>
<sequence>MFMDEGNNASRGLADSFVHSDGYVKEVPNLIWDCHKYIMYSKPNLVHDQVLQYGSSKDLDDFCLKGFKLQHVEWTNSFHFRELDFHRKIVLAWKQTKWFNSSRALQYVNLFMINVGYVILVGQALKEPKGHFLTTRWSLFKTCRWRFWLVG</sequence>
<dbReference type="Proteomes" id="UP001237642">
    <property type="component" value="Unassembled WGS sequence"/>
</dbReference>
<organism evidence="1 2">
    <name type="scientific">Heracleum sosnowskyi</name>
    <dbReference type="NCBI Taxonomy" id="360622"/>
    <lineage>
        <taxon>Eukaryota</taxon>
        <taxon>Viridiplantae</taxon>
        <taxon>Streptophyta</taxon>
        <taxon>Embryophyta</taxon>
        <taxon>Tracheophyta</taxon>
        <taxon>Spermatophyta</taxon>
        <taxon>Magnoliopsida</taxon>
        <taxon>eudicotyledons</taxon>
        <taxon>Gunneridae</taxon>
        <taxon>Pentapetalae</taxon>
        <taxon>asterids</taxon>
        <taxon>campanulids</taxon>
        <taxon>Apiales</taxon>
        <taxon>Apiaceae</taxon>
        <taxon>Apioideae</taxon>
        <taxon>apioid superclade</taxon>
        <taxon>Tordylieae</taxon>
        <taxon>Tordyliinae</taxon>
        <taxon>Heracleum</taxon>
    </lineage>
</organism>
<dbReference type="EMBL" id="JAUIZM010000002">
    <property type="protein sequence ID" value="KAK1396700.1"/>
    <property type="molecule type" value="Genomic_DNA"/>
</dbReference>